<evidence type="ECO:0000313" key="1">
    <source>
        <dbReference type="EMBL" id="AEN91477.1"/>
    </source>
</evidence>
<accession>A0A8D3X2R3</accession>
<dbReference type="AlphaFoldDB" id="A0A8D3X2R3"/>
<sequence>METKVSLKQFVYRRGIDEMEKDKYATYTIIAFWKQRLSARS</sequence>
<dbReference type="KEGG" id="bmh:BMWSH_4599"/>
<dbReference type="Proteomes" id="UP000001283">
    <property type="component" value="Chromosome"/>
</dbReference>
<organism evidence="1 2">
    <name type="scientific">Priestia megaterium (strain WSH-002)</name>
    <name type="common">Bacillus megaterium</name>
    <dbReference type="NCBI Taxonomy" id="1006007"/>
    <lineage>
        <taxon>Bacteria</taxon>
        <taxon>Bacillati</taxon>
        <taxon>Bacillota</taxon>
        <taxon>Bacilli</taxon>
        <taxon>Bacillales</taxon>
        <taxon>Bacillaceae</taxon>
        <taxon>Priestia</taxon>
    </lineage>
</organism>
<name>A0A8D3X2R3_PRIMW</name>
<reference evidence="1 2" key="1">
    <citation type="journal article" date="2011" name="J. Bacteriol.">
        <title>Complete genome sequence of the industrial strain Bacillus megaterium WSH-002.</title>
        <authorList>
            <person name="Liu L."/>
            <person name="Li Y."/>
            <person name="Zhang J."/>
            <person name="Zou W."/>
            <person name="Zhou Z."/>
            <person name="Liu J."/>
            <person name="Li X."/>
            <person name="Wang L."/>
            <person name="Chen J."/>
        </authorList>
    </citation>
    <scope>NUCLEOTIDE SEQUENCE [LARGE SCALE GENOMIC DNA]</scope>
    <source>
        <strain evidence="1 2">WSH-002</strain>
    </source>
</reference>
<protein>
    <submittedName>
        <fullName evidence="1">Uncharacterized protein</fullName>
    </submittedName>
</protein>
<gene>
    <name evidence="1" type="ORF">BMWSH_4599</name>
</gene>
<evidence type="ECO:0000313" key="2">
    <source>
        <dbReference type="Proteomes" id="UP000001283"/>
    </source>
</evidence>
<dbReference type="EMBL" id="CP003017">
    <property type="protein sequence ID" value="AEN91477.1"/>
    <property type="molecule type" value="Genomic_DNA"/>
</dbReference>
<proteinExistence type="predicted"/>